<sequence>MNKRPSKSEEIGQTEMCCTTTGNNVNKGTVIDDDCNIDNDDAESMEQSKRLPTYTHARTHHIQSIAKSTEN</sequence>
<dbReference type="Proteomes" id="UP000606786">
    <property type="component" value="Unassembled WGS sequence"/>
</dbReference>
<accession>A0A811ULR1</accession>
<keyword evidence="2" id="KW-1185">Reference proteome</keyword>
<proteinExistence type="predicted"/>
<name>A0A811ULR1_CERCA</name>
<comment type="caution">
    <text evidence="1">The sequence shown here is derived from an EMBL/GenBank/DDBJ whole genome shotgun (WGS) entry which is preliminary data.</text>
</comment>
<dbReference type="EMBL" id="CAJHJT010000012">
    <property type="protein sequence ID" value="CAD6998757.1"/>
    <property type="molecule type" value="Genomic_DNA"/>
</dbReference>
<protein>
    <submittedName>
        <fullName evidence="1">(Mediterranean fruit fly) hypothetical protein</fullName>
    </submittedName>
</protein>
<evidence type="ECO:0000313" key="1">
    <source>
        <dbReference type="EMBL" id="CAD6998757.1"/>
    </source>
</evidence>
<dbReference type="AlphaFoldDB" id="A0A811ULR1"/>
<gene>
    <name evidence="1" type="ORF">CCAP1982_LOCUS7311</name>
</gene>
<reference evidence="1" key="1">
    <citation type="submission" date="2020-11" db="EMBL/GenBank/DDBJ databases">
        <authorList>
            <person name="Whitehead M."/>
        </authorList>
    </citation>
    <scope>NUCLEOTIDE SEQUENCE</scope>
    <source>
        <strain evidence="1">EGII</strain>
    </source>
</reference>
<organism evidence="1 2">
    <name type="scientific">Ceratitis capitata</name>
    <name type="common">Mediterranean fruit fly</name>
    <name type="synonym">Tephritis capitata</name>
    <dbReference type="NCBI Taxonomy" id="7213"/>
    <lineage>
        <taxon>Eukaryota</taxon>
        <taxon>Metazoa</taxon>
        <taxon>Ecdysozoa</taxon>
        <taxon>Arthropoda</taxon>
        <taxon>Hexapoda</taxon>
        <taxon>Insecta</taxon>
        <taxon>Pterygota</taxon>
        <taxon>Neoptera</taxon>
        <taxon>Endopterygota</taxon>
        <taxon>Diptera</taxon>
        <taxon>Brachycera</taxon>
        <taxon>Muscomorpha</taxon>
        <taxon>Tephritoidea</taxon>
        <taxon>Tephritidae</taxon>
        <taxon>Ceratitis</taxon>
        <taxon>Ceratitis</taxon>
    </lineage>
</organism>
<evidence type="ECO:0000313" key="2">
    <source>
        <dbReference type="Proteomes" id="UP000606786"/>
    </source>
</evidence>